<geneLocation type="plasmid" evidence="1 2">
    <name>poh1</name>
</geneLocation>
<gene>
    <name evidence="1" type="ORF">CAB88_30920</name>
</gene>
<reference evidence="1 2" key="1">
    <citation type="submission" date="2017-04" db="EMBL/GenBank/DDBJ databases">
        <title>Complete Genome Sequence of Bacillus thuringiensis type Strain ATCC 10792.</title>
        <authorList>
            <person name="Oh D.-H."/>
            <person name="Park B.-J."/>
            <person name="Shuai W."/>
            <person name="Chelliah R."/>
        </authorList>
    </citation>
    <scope>NUCLEOTIDE SEQUENCE [LARGE SCALE GENOMIC DNA]</scope>
    <source>
        <strain evidence="1 2">ATCC 10792</strain>
        <plasmid evidence="1 2">poh1</plasmid>
    </source>
</reference>
<keyword evidence="1" id="KW-0614">Plasmid</keyword>
<organism evidence="1 2">
    <name type="scientific">Bacillus thuringiensis</name>
    <dbReference type="NCBI Taxonomy" id="1428"/>
    <lineage>
        <taxon>Bacteria</taxon>
        <taxon>Bacillati</taxon>
        <taxon>Bacillota</taxon>
        <taxon>Bacilli</taxon>
        <taxon>Bacillales</taxon>
        <taxon>Bacillaceae</taxon>
        <taxon>Bacillus</taxon>
        <taxon>Bacillus cereus group</taxon>
    </lineage>
</organism>
<dbReference type="AlphaFoldDB" id="A0A1W6WY23"/>
<dbReference type="Proteomes" id="UP000194143">
    <property type="component" value="Plasmid poh1"/>
</dbReference>
<name>A0A1W6WY23_BACTU</name>
<protein>
    <submittedName>
        <fullName evidence="1">Uncharacterized protein</fullName>
    </submittedName>
</protein>
<evidence type="ECO:0000313" key="1">
    <source>
        <dbReference type="EMBL" id="ARP61421.1"/>
    </source>
</evidence>
<accession>A0A1W6WY23</accession>
<evidence type="ECO:0000313" key="2">
    <source>
        <dbReference type="Proteomes" id="UP000194143"/>
    </source>
</evidence>
<dbReference type="EMBL" id="CP021062">
    <property type="protein sequence ID" value="ARP61421.1"/>
    <property type="molecule type" value="Genomic_DNA"/>
</dbReference>
<sequence length="70" mass="8403">MLCTNEITPVNIPFKDCKSKKRMTEAQYWNVRNLKIPHLNLFLTITRIGFRLVVVIIERAIQFIFHLFIR</sequence>
<keyword evidence="2" id="KW-1185">Reference proteome</keyword>
<proteinExistence type="predicted"/>